<accession>A0ACB9FRH4</accession>
<comment type="caution">
    <text evidence="1">The sequence shown here is derived from an EMBL/GenBank/DDBJ whole genome shotgun (WGS) entry which is preliminary data.</text>
</comment>
<name>A0ACB9FRH4_ARCLA</name>
<evidence type="ECO:0000313" key="2">
    <source>
        <dbReference type="Proteomes" id="UP001055879"/>
    </source>
</evidence>
<gene>
    <name evidence="1" type="ORF">L6452_04391</name>
</gene>
<sequence>MVYAGLFVIRSTIDMAKKVLNSAAAGWGGMDFHDIFKSFFAGSVLAWVIKLGLEGEECLEACSWQKAL</sequence>
<dbReference type="EMBL" id="CM042047">
    <property type="protein sequence ID" value="KAI3773187.1"/>
    <property type="molecule type" value="Genomic_DNA"/>
</dbReference>
<proteinExistence type="predicted"/>
<evidence type="ECO:0000313" key="1">
    <source>
        <dbReference type="EMBL" id="KAI3773187.1"/>
    </source>
</evidence>
<organism evidence="1 2">
    <name type="scientific">Arctium lappa</name>
    <name type="common">Greater burdock</name>
    <name type="synonym">Lappa major</name>
    <dbReference type="NCBI Taxonomy" id="4217"/>
    <lineage>
        <taxon>Eukaryota</taxon>
        <taxon>Viridiplantae</taxon>
        <taxon>Streptophyta</taxon>
        <taxon>Embryophyta</taxon>
        <taxon>Tracheophyta</taxon>
        <taxon>Spermatophyta</taxon>
        <taxon>Magnoliopsida</taxon>
        <taxon>eudicotyledons</taxon>
        <taxon>Gunneridae</taxon>
        <taxon>Pentapetalae</taxon>
        <taxon>asterids</taxon>
        <taxon>campanulids</taxon>
        <taxon>Asterales</taxon>
        <taxon>Asteraceae</taxon>
        <taxon>Carduoideae</taxon>
        <taxon>Cardueae</taxon>
        <taxon>Arctiinae</taxon>
        <taxon>Arctium</taxon>
    </lineage>
</organism>
<protein>
    <submittedName>
        <fullName evidence="1">Uncharacterized protein</fullName>
    </submittedName>
</protein>
<keyword evidence="2" id="KW-1185">Reference proteome</keyword>
<reference evidence="2" key="1">
    <citation type="journal article" date="2022" name="Mol. Ecol. Resour.">
        <title>The genomes of chicory, endive, great burdock and yacon provide insights into Asteraceae palaeo-polyploidization history and plant inulin production.</title>
        <authorList>
            <person name="Fan W."/>
            <person name="Wang S."/>
            <person name="Wang H."/>
            <person name="Wang A."/>
            <person name="Jiang F."/>
            <person name="Liu H."/>
            <person name="Zhao H."/>
            <person name="Xu D."/>
            <person name="Zhang Y."/>
        </authorList>
    </citation>
    <scope>NUCLEOTIDE SEQUENCE [LARGE SCALE GENOMIC DNA]</scope>
    <source>
        <strain evidence="2">cv. Niubang</strain>
    </source>
</reference>
<dbReference type="Proteomes" id="UP001055879">
    <property type="component" value="Linkage Group LG01"/>
</dbReference>
<reference evidence="1 2" key="2">
    <citation type="journal article" date="2022" name="Mol. Ecol. Resour.">
        <title>The genomes of chicory, endive, great burdock and yacon provide insights into Asteraceae paleo-polyploidization history and plant inulin production.</title>
        <authorList>
            <person name="Fan W."/>
            <person name="Wang S."/>
            <person name="Wang H."/>
            <person name="Wang A."/>
            <person name="Jiang F."/>
            <person name="Liu H."/>
            <person name="Zhao H."/>
            <person name="Xu D."/>
            <person name="Zhang Y."/>
        </authorList>
    </citation>
    <scope>NUCLEOTIDE SEQUENCE [LARGE SCALE GENOMIC DNA]</scope>
    <source>
        <strain evidence="2">cv. Niubang</strain>
    </source>
</reference>